<keyword evidence="4" id="KW-1185">Reference proteome</keyword>
<dbReference type="Proteomes" id="UP000010716">
    <property type="component" value="Unassembled WGS sequence"/>
</dbReference>
<evidence type="ECO:0000313" key="3">
    <source>
        <dbReference type="Proteomes" id="UP000010716"/>
    </source>
</evidence>
<evidence type="ECO:0000313" key="2">
    <source>
        <dbReference type="EMBL" id="QZT34660.1"/>
    </source>
</evidence>
<evidence type="ECO:0000313" key="4">
    <source>
        <dbReference type="Proteomes" id="UP000825179"/>
    </source>
</evidence>
<evidence type="ECO:0000313" key="1">
    <source>
        <dbReference type="EMBL" id="EGL83878.1"/>
    </source>
</evidence>
<gene>
    <name evidence="1" type="ORF">CathTA2_0559</name>
    <name evidence="2" type="ORF">HUR95_04775</name>
</gene>
<proteinExistence type="predicted"/>
<reference evidence="2 4" key="2">
    <citation type="journal article" date="2020" name="Extremophiles">
        <title>Genomic analysis of Caldalkalibacillus thermarum TA2.A1 reveals aerobic alkaliphilic metabolism and evolutionary hallmarks linking alkaliphilic bacteria and plant life.</title>
        <authorList>
            <person name="de Jong S.I."/>
            <person name="van den Broek M.A."/>
            <person name="Merkel A.Y."/>
            <person name="de la Torre Cortes P."/>
            <person name="Kalamorz F."/>
            <person name="Cook G.M."/>
            <person name="van Loosdrecht M.C.M."/>
            <person name="McMillan D.G.G."/>
        </authorList>
    </citation>
    <scope>NUCLEOTIDE SEQUENCE [LARGE SCALE GENOMIC DNA]</scope>
    <source>
        <strain evidence="2 4">TA2.A1</strain>
    </source>
</reference>
<protein>
    <submittedName>
        <fullName evidence="2">FbpB family small basic protein</fullName>
    </submittedName>
</protein>
<dbReference type="Proteomes" id="UP000825179">
    <property type="component" value="Chromosome"/>
</dbReference>
<dbReference type="EMBL" id="AFCE01000073">
    <property type="protein sequence ID" value="EGL83878.1"/>
    <property type="molecule type" value="Genomic_DNA"/>
</dbReference>
<sequence length="51" mass="6064">MARKKAAHSIAQLIDQYKADILSNKEWLEQIEEKWEQRVMQKSHSQQVHSS</sequence>
<name>F5L449_CALTT</name>
<reference evidence="1 3" key="1">
    <citation type="journal article" date="2011" name="J. Bacteriol.">
        <title>Draft genome sequence of the thermoalkaliphilic Caldalkalibacillus thermarum strain TA2.A1.</title>
        <authorList>
            <person name="Kalamorz F."/>
            <person name="Keis S."/>
            <person name="McMillan D.G."/>
            <person name="Olsson K."/>
            <person name="Stanton J.A."/>
            <person name="Stockwell P."/>
            <person name="Black M.A."/>
            <person name="Klingeman D.M."/>
            <person name="Land M.L."/>
            <person name="Han C.S."/>
            <person name="Martin S.L."/>
            <person name="Becher S.A."/>
            <person name="Peddie C.J."/>
            <person name="Morgan H.W."/>
            <person name="Matthies D."/>
            <person name="Preiss L."/>
            <person name="Meier T."/>
            <person name="Brown S.D."/>
            <person name="Cook G.M."/>
        </authorList>
    </citation>
    <scope>NUCLEOTIDE SEQUENCE [LARGE SCALE GENOMIC DNA]</scope>
    <source>
        <strain evidence="1 3">TA2.A1</strain>
    </source>
</reference>
<dbReference type="EMBL" id="CP082237">
    <property type="protein sequence ID" value="QZT34660.1"/>
    <property type="molecule type" value="Genomic_DNA"/>
</dbReference>
<dbReference type="Pfam" id="PF13040">
    <property type="entry name" value="Fur_reg_FbpB"/>
    <property type="match status" value="1"/>
</dbReference>
<dbReference type="RefSeq" id="WP_007502894.1">
    <property type="nucleotide sequence ID" value="NZ_AFCE01000073.1"/>
</dbReference>
<reference evidence="2" key="3">
    <citation type="submission" date="2021-08" db="EMBL/GenBank/DDBJ databases">
        <authorList>
            <person name="de Jong S."/>
            <person name="van den Broek M."/>
            <person name="Merkel A."/>
            <person name="de la Torre Cortes P."/>
            <person name="Kalamorz F."/>
            <person name="Cook G."/>
            <person name="van Loosdrecht M."/>
            <person name="McMillan D."/>
        </authorList>
    </citation>
    <scope>NUCLEOTIDE SEQUENCE</scope>
    <source>
        <strain evidence="2">TA2.A1</strain>
    </source>
</reference>
<dbReference type="AlphaFoldDB" id="F5L449"/>
<dbReference type="KEGG" id="cthu:HUR95_04775"/>
<accession>F5L449</accession>
<dbReference type="InterPro" id="IPR025004">
    <property type="entry name" value="SenN/SenS"/>
</dbReference>
<organism evidence="1 3">
    <name type="scientific">Caldalkalibacillus thermarum (strain TA2.A1)</name>
    <dbReference type="NCBI Taxonomy" id="986075"/>
    <lineage>
        <taxon>Bacteria</taxon>
        <taxon>Bacillati</taxon>
        <taxon>Bacillota</taxon>
        <taxon>Bacilli</taxon>
        <taxon>Bacillales</taxon>
        <taxon>Bacillaceae</taxon>
        <taxon>Caldalkalibacillus</taxon>
    </lineage>
</organism>